<evidence type="ECO:0000259" key="1">
    <source>
        <dbReference type="PROSITE" id="PS50011"/>
    </source>
</evidence>
<dbReference type="InterPro" id="IPR000719">
    <property type="entry name" value="Prot_kinase_dom"/>
</dbReference>
<dbReference type="InterPro" id="IPR051564">
    <property type="entry name" value="LRR_receptor-like_kinase"/>
</dbReference>
<name>A0A2P5ANT5_TREOI</name>
<dbReference type="OrthoDB" id="1103805at2759"/>
<comment type="caution">
    <text evidence="2">The sequence shown here is derived from an EMBL/GenBank/DDBJ whole genome shotgun (WGS) entry which is preliminary data.</text>
</comment>
<proteinExistence type="predicted"/>
<dbReference type="PROSITE" id="PS50011">
    <property type="entry name" value="PROTEIN_KINASE_DOM"/>
    <property type="match status" value="1"/>
</dbReference>
<dbReference type="PANTHER" id="PTHR48055">
    <property type="entry name" value="LEUCINE-RICH REPEAT RECEPTOR PROTEIN KINASE EMS1"/>
    <property type="match status" value="1"/>
</dbReference>
<dbReference type="STRING" id="63057.A0A2P5ANT5"/>
<dbReference type="GO" id="GO:0016020">
    <property type="term" value="C:membrane"/>
    <property type="evidence" value="ECO:0007669"/>
    <property type="project" value="TreeGrafter"/>
</dbReference>
<gene>
    <name evidence="2" type="ORF">TorRG33x02_345760</name>
</gene>
<dbReference type="InterPro" id="IPR011009">
    <property type="entry name" value="Kinase-like_dom_sf"/>
</dbReference>
<accession>A0A2P5ANT5</accession>
<reference evidence="3" key="1">
    <citation type="submission" date="2016-06" db="EMBL/GenBank/DDBJ databases">
        <title>Parallel loss of symbiosis genes in relatives of nitrogen-fixing non-legume Parasponia.</title>
        <authorList>
            <person name="Van Velzen R."/>
            <person name="Holmer R."/>
            <person name="Bu F."/>
            <person name="Rutten L."/>
            <person name="Van Zeijl A."/>
            <person name="Liu W."/>
            <person name="Santuari L."/>
            <person name="Cao Q."/>
            <person name="Sharma T."/>
            <person name="Shen D."/>
            <person name="Roswanjaya Y."/>
            <person name="Wardhani T."/>
            <person name="Kalhor M.S."/>
            <person name="Jansen J."/>
            <person name="Van den Hoogen J."/>
            <person name="Gungor B."/>
            <person name="Hartog M."/>
            <person name="Hontelez J."/>
            <person name="Verver J."/>
            <person name="Yang W.-C."/>
            <person name="Schijlen E."/>
            <person name="Repin R."/>
            <person name="Schilthuizen M."/>
            <person name="Schranz E."/>
            <person name="Heidstra R."/>
            <person name="Miyata K."/>
            <person name="Fedorova E."/>
            <person name="Kohlen W."/>
            <person name="Bisseling T."/>
            <person name="Smit S."/>
            <person name="Geurts R."/>
        </authorList>
    </citation>
    <scope>NUCLEOTIDE SEQUENCE [LARGE SCALE GENOMIC DNA]</scope>
    <source>
        <strain evidence="3">cv. RG33-2</strain>
    </source>
</reference>
<dbReference type="PANTHER" id="PTHR48055:SF55">
    <property type="entry name" value="PROTEIN KINASE DOMAIN-CONTAINING PROTEIN"/>
    <property type="match status" value="1"/>
</dbReference>
<feature type="domain" description="Protein kinase" evidence="1">
    <location>
        <begin position="1"/>
        <end position="102"/>
    </location>
</feature>
<dbReference type="Gene3D" id="1.10.510.10">
    <property type="entry name" value="Transferase(Phosphotransferase) domain 1"/>
    <property type="match status" value="1"/>
</dbReference>
<dbReference type="AlphaFoldDB" id="A0A2P5ANT5"/>
<dbReference type="InParanoid" id="A0A2P5ANT5"/>
<evidence type="ECO:0000313" key="2">
    <source>
        <dbReference type="EMBL" id="PON38187.1"/>
    </source>
</evidence>
<dbReference type="GO" id="GO:0004672">
    <property type="term" value="F:protein kinase activity"/>
    <property type="evidence" value="ECO:0007669"/>
    <property type="project" value="InterPro"/>
</dbReference>
<dbReference type="Proteomes" id="UP000237000">
    <property type="component" value="Unassembled WGS sequence"/>
</dbReference>
<evidence type="ECO:0000313" key="3">
    <source>
        <dbReference type="Proteomes" id="UP000237000"/>
    </source>
</evidence>
<feature type="non-terminal residue" evidence="2">
    <location>
        <position position="1"/>
    </location>
</feature>
<dbReference type="InterPro" id="IPR001245">
    <property type="entry name" value="Ser-Thr/Tyr_kinase_cat_dom"/>
</dbReference>
<dbReference type="GO" id="GO:0005524">
    <property type="term" value="F:ATP binding"/>
    <property type="evidence" value="ECO:0007669"/>
    <property type="project" value="InterPro"/>
</dbReference>
<sequence length="102" mass="11026">VWNSTLGLDSARLGDFGLARLLPDVSKPFLLDQTNSLGIRGSIGYAAPEYGMGSEASTSGDVYSFGILLLEIFTGKRPTDSIFGDDLKMSFITLFLFILLVI</sequence>
<dbReference type="SUPFAM" id="SSF56112">
    <property type="entry name" value="Protein kinase-like (PK-like)"/>
    <property type="match status" value="1"/>
</dbReference>
<protein>
    <recommendedName>
        <fullName evidence="1">Protein kinase domain-containing protein</fullName>
    </recommendedName>
</protein>
<dbReference type="Pfam" id="PF07714">
    <property type="entry name" value="PK_Tyr_Ser-Thr"/>
    <property type="match status" value="1"/>
</dbReference>
<organism evidence="2 3">
    <name type="scientific">Trema orientale</name>
    <name type="common">Charcoal tree</name>
    <name type="synonym">Celtis orientalis</name>
    <dbReference type="NCBI Taxonomy" id="63057"/>
    <lineage>
        <taxon>Eukaryota</taxon>
        <taxon>Viridiplantae</taxon>
        <taxon>Streptophyta</taxon>
        <taxon>Embryophyta</taxon>
        <taxon>Tracheophyta</taxon>
        <taxon>Spermatophyta</taxon>
        <taxon>Magnoliopsida</taxon>
        <taxon>eudicotyledons</taxon>
        <taxon>Gunneridae</taxon>
        <taxon>Pentapetalae</taxon>
        <taxon>rosids</taxon>
        <taxon>fabids</taxon>
        <taxon>Rosales</taxon>
        <taxon>Cannabaceae</taxon>
        <taxon>Trema</taxon>
    </lineage>
</organism>
<dbReference type="EMBL" id="JXTC01000762">
    <property type="protein sequence ID" value="PON38187.1"/>
    <property type="molecule type" value="Genomic_DNA"/>
</dbReference>
<keyword evidence="3" id="KW-1185">Reference proteome</keyword>